<evidence type="ECO:0000313" key="6">
    <source>
        <dbReference type="Proteomes" id="UP000245998"/>
    </source>
</evidence>
<evidence type="ECO:0000256" key="2">
    <source>
        <dbReference type="ARBA" id="ARBA00023125"/>
    </source>
</evidence>
<dbReference type="CDD" id="cd07377">
    <property type="entry name" value="WHTH_GntR"/>
    <property type="match status" value="1"/>
</dbReference>
<protein>
    <submittedName>
        <fullName evidence="5">GntR family transcriptional regulator</fullName>
    </submittedName>
</protein>
<keyword evidence="6" id="KW-1185">Reference proteome</keyword>
<keyword evidence="1" id="KW-0805">Transcription regulation</keyword>
<feature type="domain" description="HTH gntR-type" evidence="4">
    <location>
        <begin position="1"/>
        <end position="63"/>
    </location>
</feature>
<accession>A0A2U1K6U5</accession>
<reference evidence="5 6" key="1">
    <citation type="submission" date="2018-04" db="EMBL/GenBank/DDBJ databases">
        <title>Camelliibacillus theae gen. nov., sp. nov., isolated from Pu'er tea.</title>
        <authorList>
            <person name="Niu L."/>
        </authorList>
    </citation>
    <scope>NUCLEOTIDE SEQUENCE [LARGE SCALE GENOMIC DNA]</scope>
    <source>
        <strain evidence="5 6">T8</strain>
    </source>
</reference>
<sequence>MEPYNLIKDAIITGKFEPGKRLTEEALAEEFNVSRTPIREAIKQLENDGLVTPLKRGVIVRTFTRNDISQIYDLRALLEGHVASEAAFHRTSEDLQKMEESNQLYKNAVDQYVDSDISSIKKILQANKQFHGAILAATRNEHLRFHLSKVVVLPLVFRSFYWYNERQLYRSYNVHNTILEAIRNQEFARAKIAMQEHVFSARDHVLEHLETHSID</sequence>
<dbReference type="SUPFAM" id="SSF46785">
    <property type="entry name" value="Winged helix' DNA-binding domain"/>
    <property type="match status" value="1"/>
</dbReference>
<dbReference type="PRINTS" id="PR00035">
    <property type="entry name" value="HTHGNTR"/>
</dbReference>
<evidence type="ECO:0000256" key="1">
    <source>
        <dbReference type="ARBA" id="ARBA00023015"/>
    </source>
</evidence>
<dbReference type="InterPro" id="IPR000524">
    <property type="entry name" value="Tscrpt_reg_HTH_GntR"/>
</dbReference>
<dbReference type="Proteomes" id="UP000245998">
    <property type="component" value="Unassembled WGS sequence"/>
</dbReference>
<keyword evidence="3" id="KW-0804">Transcription</keyword>
<dbReference type="SMART" id="SM00895">
    <property type="entry name" value="FCD"/>
    <property type="match status" value="1"/>
</dbReference>
<dbReference type="InterPro" id="IPR008920">
    <property type="entry name" value="TF_FadR/GntR_C"/>
</dbReference>
<dbReference type="InterPro" id="IPR036388">
    <property type="entry name" value="WH-like_DNA-bd_sf"/>
</dbReference>
<dbReference type="RefSeq" id="WP_116553408.1">
    <property type="nucleotide sequence ID" value="NZ_QCZG01000003.1"/>
</dbReference>
<dbReference type="GO" id="GO:0003677">
    <property type="term" value="F:DNA binding"/>
    <property type="evidence" value="ECO:0007669"/>
    <property type="project" value="UniProtKB-KW"/>
</dbReference>
<dbReference type="InterPro" id="IPR036390">
    <property type="entry name" value="WH_DNA-bd_sf"/>
</dbReference>
<dbReference type="PROSITE" id="PS50949">
    <property type="entry name" value="HTH_GNTR"/>
    <property type="match status" value="1"/>
</dbReference>
<keyword evidence="2" id="KW-0238">DNA-binding</keyword>
<evidence type="ECO:0000313" key="5">
    <source>
        <dbReference type="EMBL" id="PWA13122.1"/>
    </source>
</evidence>
<dbReference type="AlphaFoldDB" id="A0A2U1K6U5"/>
<evidence type="ECO:0000259" key="4">
    <source>
        <dbReference type="PROSITE" id="PS50949"/>
    </source>
</evidence>
<dbReference type="GO" id="GO:0003700">
    <property type="term" value="F:DNA-binding transcription factor activity"/>
    <property type="evidence" value="ECO:0007669"/>
    <property type="project" value="InterPro"/>
</dbReference>
<evidence type="ECO:0000256" key="3">
    <source>
        <dbReference type="ARBA" id="ARBA00023163"/>
    </source>
</evidence>
<dbReference type="InterPro" id="IPR011711">
    <property type="entry name" value="GntR_C"/>
</dbReference>
<dbReference type="Pfam" id="PF00392">
    <property type="entry name" value="GntR"/>
    <property type="match status" value="1"/>
</dbReference>
<dbReference type="Pfam" id="PF07729">
    <property type="entry name" value="FCD"/>
    <property type="match status" value="1"/>
</dbReference>
<dbReference type="Gene3D" id="1.10.10.10">
    <property type="entry name" value="Winged helix-like DNA-binding domain superfamily/Winged helix DNA-binding domain"/>
    <property type="match status" value="1"/>
</dbReference>
<dbReference type="PANTHER" id="PTHR43537">
    <property type="entry name" value="TRANSCRIPTIONAL REGULATOR, GNTR FAMILY"/>
    <property type="match status" value="1"/>
</dbReference>
<comment type="caution">
    <text evidence="5">The sequence shown here is derived from an EMBL/GenBank/DDBJ whole genome shotgun (WGS) entry which is preliminary data.</text>
</comment>
<dbReference type="EMBL" id="QCZG01000003">
    <property type="protein sequence ID" value="PWA13122.1"/>
    <property type="molecule type" value="Genomic_DNA"/>
</dbReference>
<dbReference type="Gene3D" id="1.20.120.530">
    <property type="entry name" value="GntR ligand-binding domain-like"/>
    <property type="match status" value="1"/>
</dbReference>
<dbReference type="SMART" id="SM00345">
    <property type="entry name" value="HTH_GNTR"/>
    <property type="match status" value="1"/>
</dbReference>
<gene>
    <name evidence="5" type="ORF">DCC39_03055</name>
</gene>
<dbReference type="PANTHER" id="PTHR43537:SF24">
    <property type="entry name" value="GLUCONATE OPERON TRANSCRIPTIONAL REPRESSOR"/>
    <property type="match status" value="1"/>
</dbReference>
<name>A0A2U1K6U5_9BACI</name>
<dbReference type="SUPFAM" id="SSF48008">
    <property type="entry name" value="GntR ligand-binding domain-like"/>
    <property type="match status" value="1"/>
</dbReference>
<proteinExistence type="predicted"/>
<organism evidence="5 6">
    <name type="scientific">Pueribacillus theae</name>
    <dbReference type="NCBI Taxonomy" id="2171751"/>
    <lineage>
        <taxon>Bacteria</taxon>
        <taxon>Bacillati</taxon>
        <taxon>Bacillota</taxon>
        <taxon>Bacilli</taxon>
        <taxon>Bacillales</taxon>
        <taxon>Bacillaceae</taxon>
        <taxon>Pueribacillus</taxon>
    </lineage>
</organism>
<dbReference type="OrthoDB" id="114741at2"/>